<comment type="caution">
    <text evidence="1">The sequence shown here is derived from an EMBL/GenBank/DDBJ whole genome shotgun (WGS) entry which is preliminary data.</text>
</comment>
<organism evidence="1 2">
    <name type="scientific">Solanum commersonii</name>
    <name type="common">Commerson's wild potato</name>
    <name type="synonym">Commerson's nightshade</name>
    <dbReference type="NCBI Taxonomy" id="4109"/>
    <lineage>
        <taxon>Eukaryota</taxon>
        <taxon>Viridiplantae</taxon>
        <taxon>Streptophyta</taxon>
        <taxon>Embryophyta</taxon>
        <taxon>Tracheophyta</taxon>
        <taxon>Spermatophyta</taxon>
        <taxon>Magnoliopsida</taxon>
        <taxon>eudicotyledons</taxon>
        <taxon>Gunneridae</taxon>
        <taxon>Pentapetalae</taxon>
        <taxon>asterids</taxon>
        <taxon>lamiids</taxon>
        <taxon>Solanales</taxon>
        <taxon>Solanaceae</taxon>
        <taxon>Solanoideae</taxon>
        <taxon>Solaneae</taxon>
        <taxon>Solanum</taxon>
    </lineage>
</organism>
<dbReference type="Proteomes" id="UP000824120">
    <property type="component" value="Chromosome 1"/>
</dbReference>
<dbReference type="OrthoDB" id="6066220at2759"/>
<evidence type="ECO:0000313" key="1">
    <source>
        <dbReference type="EMBL" id="KAG5629758.1"/>
    </source>
</evidence>
<sequence length="159" mass="18733">MSDESLFMVTNALLQLYTLSHFRRIYFTLKFLSLVQDFIPISVCLVTIDLSGCVRLTILTFFTLARYFPSIEEVHIENSCFRAEDCFHNCVKNLRIMIVNCSTCSQLFDMVVRLFDIMCSTYSQLFYSCTLQSNPQFIKKKESMTYKFHIIERWSFGLQ</sequence>
<proteinExistence type="predicted"/>
<evidence type="ECO:0000313" key="2">
    <source>
        <dbReference type="Proteomes" id="UP000824120"/>
    </source>
</evidence>
<dbReference type="EMBL" id="JACXVP010000001">
    <property type="protein sequence ID" value="KAG5629758.1"/>
    <property type="molecule type" value="Genomic_DNA"/>
</dbReference>
<dbReference type="AlphaFoldDB" id="A0A9J6AZ26"/>
<name>A0A9J6AZ26_SOLCO</name>
<reference evidence="1 2" key="1">
    <citation type="submission" date="2020-09" db="EMBL/GenBank/DDBJ databases">
        <title>De no assembly of potato wild relative species, Solanum commersonii.</title>
        <authorList>
            <person name="Cho K."/>
        </authorList>
    </citation>
    <scope>NUCLEOTIDE SEQUENCE [LARGE SCALE GENOMIC DNA]</scope>
    <source>
        <strain evidence="1">LZ3.2</strain>
        <tissue evidence="1">Leaf</tissue>
    </source>
</reference>
<keyword evidence="2" id="KW-1185">Reference proteome</keyword>
<accession>A0A9J6AZ26</accession>
<gene>
    <name evidence="1" type="ORF">H5410_001475</name>
</gene>
<protein>
    <submittedName>
        <fullName evidence="1">Uncharacterized protein</fullName>
    </submittedName>
</protein>